<name>A0A1N6JWU9_9BURK</name>
<dbReference type="Pfam" id="PF00106">
    <property type="entry name" value="adh_short"/>
    <property type="match status" value="1"/>
</dbReference>
<accession>A0A1N6JWU9</accession>
<evidence type="ECO:0000256" key="1">
    <source>
        <dbReference type="ARBA" id="ARBA00006484"/>
    </source>
</evidence>
<evidence type="ECO:0000313" key="4">
    <source>
        <dbReference type="EMBL" id="SIO48824.1"/>
    </source>
</evidence>
<evidence type="ECO:0000256" key="3">
    <source>
        <dbReference type="RuleBase" id="RU000363"/>
    </source>
</evidence>
<dbReference type="AlphaFoldDB" id="A0A1N6JWU9"/>
<dbReference type="OrthoDB" id="5786478at2"/>
<dbReference type="PRINTS" id="PR00080">
    <property type="entry name" value="SDRFAMILY"/>
</dbReference>
<dbReference type="InterPro" id="IPR020904">
    <property type="entry name" value="Sc_DH/Rdtase_CS"/>
</dbReference>
<gene>
    <name evidence="4" type="ORF">SAMN05444168_5307</name>
</gene>
<sequence length="241" mass="25794">MTLSNKVVLVSGANRGIGAAIVKELLKVDVAKIYATARDPKALPSFGDSRVVPLQLDITSDASVNEAAAAMQDVDVLVNNAGTLAFGNYLGDNWEAFEDDMRTNYFGTLRVLRAFTPQFVARKSGTIANICSVVGLSAVPLMAGYSASKAALHSLTQSLRGTLEKDNVTVIGIYPGPIETVLAKEVPYPDKATPEYAAVNIVKGIAEGHPYIFPDPLAQQVEQLWSSDNRKLEYVSLHLGA</sequence>
<dbReference type="PANTHER" id="PTHR44169:SF6">
    <property type="entry name" value="NADPH-DEPENDENT 1-ACYLDIHYDROXYACETONE PHOSPHATE REDUCTASE"/>
    <property type="match status" value="1"/>
</dbReference>
<keyword evidence="2" id="KW-0560">Oxidoreductase</keyword>
<dbReference type="Gene3D" id="3.40.50.720">
    <property type="entry name" value="NAD(P)-binding Rossmann-like Domain"/>
    <property type="match status" value="1"/>
</dbReference>
<evidence type="ECO:0000313" key="5">
    <source>
        <dbReference type="Proteomes" id="UP000184693"/>
    </source>
</evidence>
<proteinExistence type="inferred from homology"/>
<dbReference type="PROSITE" id="PS00061">
    <property type="entry name" value="ADH_SHORT"/>
    <property type="match status" value="1"/>
</dbReference>
<dbReference type="PRINTS" id="PR00081">
    <property type="entry name" value="GDHRDH"/>
</dbReference>
<evidence type="ECO:0000256" key="2">
    <source>
        <dbReference type="ARBA" id="ARBA00023002"/>
    </source>
</evidence>
<protein>
    <submittedName>
        <fullName evidence="4">Short-chain dehydrogenase</fullName>
    </submittedName>
</protein>
<dbReference type="EMBL" id="FSRM01000002">
    <property type="protein sequence ID" value="SIO48824.1"/>
    <property type="molecule type" value="Genomic_DNA"/>
</dbReference>
<dbReference type="PANTHER" id="PTHR44169">
    <property type="entry name" value="NADPH-DEPENDENT 1-ACYLDIHYDROXYACETONE PHOSPHATE REDUCTASE"/>
    <property type="match status" value="1"/>
</dbReference>
<dbReference type="InterPro" id="IPR036291">
    <property type="entry name" value="NAD(P)-bd_dom_sf"/>
</dbReference>
<comment type="similarity">
    <text evidence="1 3">Belongs to the short-chain dehydrogenases/reductases (SDR) family.</text>
</comment>
<organism evidence="4 5">
    <name type="scientific">Paraburkholderia phenazinium</name>
    <dbReference type="NCBI Taxonomy" id="60549"/>
    <lineage>
        <taxon>Bacteria</taxon>
        <taxon>Pseudomonadati</taxon>
        <taxon>Pseudomonadota</taxon>
        <taxon>Betaproteobacteria</taxon>
        <taxon>Burkholderiales</taxon>
        <taxon>Burkholderiaceae</taxon>
        <taxon>Paraburkholderia</taxon>
    </lineage>
</organism>
<dbReference type="RefSeq" id="WP_074267300.1">
    <property type="nucleotide sequence ID" value="NZ_FSRM01000002.1"/>
</dbReference>
<dbReference type="InterPro" id="IPR002347">
    <property type="entry name" value="SDR_fam"/>
</dbReference>
<dbReference type="Proteomes" id="UP000184693">
    <property type="component" value="Unassembled WGS sequence"/>
</dbReference>
<dbReference type="GO" id="GO:0016491">
    <property type="term" value="F:oxidoreductase activity"/>
    <property type="evidence" value="ECO:0007669"/>
    <property type="project" value="UniProtKB-KW"/>
</dbReference>
<dbReference type="SUPFAM" id="SSF51735">
    <property type="entry name" value="NAD(P)-binding Rossmann-fold domains"/>
    <property type="match status" value="1"/>
</dbReference>
<reference evidence="4 5" key="1">
    <citation type="submission" date="2016-11" db="EMBL/GenBank/DDBJ databases">
        <authorList>
            <person name="Jaros S."/>
            <person name="Januszkiewicz K."/>
            <person name="Wedrychowicz H."/>
        </authorList>
    </citation>
    <scope>NUCLEOTIDE SEQUENCE [LARGE SCALE GENOMIC DNA]</scope>
    <source>
        <strain evidence="4 5">GAS86</strain>
    </source>
</reference>